<dbReference type="InterPro" id="IPR013083">
    <property type="entry name" value="Znf_RING/FYVE/PHD"/>
</dbReference>
<evidence type="ECO:0000256" key="2">
    <source>
        <dbReference type="ARBA" id="ARBA00022759"/>
    </source>
</evidence>
<keyword evidence="8" id="KW-0479">Metal-binding</keyword>
<dbReference type="InterPro" id="IPR027520">
    <property type="entry name" value="Slx1"/>
</dbReference>
<reference evidence="12" key="2">
    <citation type="submission" date="2015-01" db="EMBL/GenBank/DDBJ databases">
        <title>Evolutionary Origins and Diversification of the Mycorrhizal Mutualists.</title>
        <authorList>
            <consortium name="DOE Joint Genome Institute"/>
            <consortium name="Mycorrhizal Genomics Consortium"/>
            <person name="Kohler A."/>
            <person name="Kuo A."/>
            <person name="Nagy L.G."/>
            <person name="Floudas D."/>
            <person name="Copeland A."/>
            <person name="Barry K.W."/>
            <person name="Cichocki N."/>
            <person name="Veneault-Fourrey C."/>
            <person name="LaButti K."/>
            <person name="Lindquist E.A."/>
            <person name="Lipzen A."/>
            <person name="Lundell T."/>
            <person name="Morin E."/>
            <person name="Murat C."/>
            <person name="Riley R."/>
            <person name="Ohm R."/>
            <person name="Sun H."/>
            <person name="Tunlid A."/>
            <person name="Henrissat B."/>
            <person name="Grigoriev I.V."/>
            <person name="Hibbett D.S."/>
            <person name="Martin F."/>
        </authorList>
    </citation>
    <scope>NUCLEOTIDE SEQUENCE [LARGE SCALE GENOMIC DNA]</scope>
    <source>
        <strain evidence="12">Zn</strain>
    </source>
</reference>
<dbReference type="GO" id="GO:0008821">
    <property type="term" value="F:crossover junction DNA endonuclease activity"/>
    <property type="evidence" value="ECO:0007669"/>
    <property type="project" value="TreeGrafter"/>
</dbReference>
<evidence type="ECO:0000313" key="12">
    <source>
        <dbReference type="Proteomes" id="UP000054321"/>
    </source>
</evidence>
<dbReference type="Gene3D" id="3.30.40.10">
    <property type="entry name" value="Zinc/RING finger domain, C3HC4 (zinc finger)"/>
    <property type="match status" value="1"/>
</dbReference>
<dbReference type="PROSITE" id="PS50164">
    <property type="entry name" value="GIY_YIG"/>
    <property type="match status" value="1"/>
</dbReference>
<evidence type="ECO:0000313" key="11">
    <source>
        <dbReference type="EMBL" id="KIM99445.1"/>
    </source>
</evidence>
<comment type="subcellular location">
    <subcellularLocation>
        <location evidence="8">Nucleus</location>
    </subcellularLocation>
</comment>
<keyword evidence="5 8" id="KW-0233">DNA recombination</keyword>
<comment type="function">
    <text evidence="8">Catalytic subunit of the SLX1-SLX4 structure-specific endonuclease that resolves DNA secondary structures generated during DNA repair and recombination. Has endonuclease activity towards branched DNA substrates, introducing single-strand cuts in duplex DNA close to junctions with ss-DNA.</text>
</comment>
<evidence type="ECO:0000256" key="9">
    <source>
        <dbReference type="SAM" id="MobiDB-lite"/>
    </source>
</evidence>
<keyword evidence="1 8" id="KW-0540">Nuclease</keyword>
<dbReference type="Pfam" id="PF21202">
    <property type="entry name" value="SLX1_C"/>
    <property type="match status" value="1"/>
</dbReference>
<dbReference type="InParanoid" id="A0A0C3GTQ8"/>
<feature type="domain" description="GIY-YIG" evidence="10">
    <location>
        <begin position="9"/>
        <end position="91"/>
    </location>
</feature>
<proteinExistence type="inferred from homology"/>
<feature type="zinc finger region" description="SLX1-type" evidence="8">
    <location>
        <begin position="224"/>
        <end position="276"/>
    </location>
</feature>
<keyword evidence="4 8" id="KW-0378">Hydrolase</keyword>
<dbReference type="AlphaFoldDB" id="A0A0C3GTQ8"/>
<dbReference type="CDD" id="cd10455">
    <property type="entry name" value="GIY-YIG_SLX1"/>
    <property type="match status" value="1"/>
</dbReference>
<accession>A0A0C3GTQ8</accession>
<dbReference type="GO" id="GO:0000724">
    <property type="term" value="P:double-strand break repair via homologous recombination"/>
    <property type="evidence" value="ECO:0007669"/>
    <property type="project" value="TreeGrafter"/>
</dbReference>
<dbReference type="PANTHER" id="PTHR20208:SF10">
    <property type="entry name" value="STRUCTURE-SPECIFIC ENDONUCLEASE SUBUNIT SLX1"/>
    <property type="match status" value="1"/>
</dbReference>
<dbReference type="FunFam" id="3.40.1440.10:FF:000006">
    <property type="entry name" value="Structure-specific endonuclease subunit SLX1"/>
    <property type="match status" value="1"/>
</dbReference>
<evidence type="ECO:0000256" key="5">
    <source>
        <dbReference type="ARBA" id="ARBA00023172"/>
    </source>
</evidence>
<dbReference type="EMBL" id="KN832878">
    <property type="protein sequence ID" value="KIM99445.1"/>
    <property type="molecule type" value="Genomic_DNA"/>
</dbReference>
<dbReference type="HAMAP" id="MF_03100">
    <property type="entry name" value="Endonuc_su_Slx1"/>
    <property type="match status" value="1"/>
</dbReference>
<reference evidence="11 12" key="1">
    <citation type="submission" date="2014-04" db="EMBL/GenBank/DDBJ databases">
        <authorList>
            <consortium name="DOE Joint Genome Institute"/>
            <person name="Kuo A."/>
            <person name="Martino E."/>
            <person name="Perotto S."/>
            <person name="Kohler A."/>
            <person name="Nagy L.G."/>
            <person name="Floudas D."/>
            <person name="Copeland A."/>
            <person name="Barry K.W."/>
            <person name="Cichocki N."/>
            <person name="Veneault-Fourrey C."/>
            <person name="LaButti K."/>
            <person name="Lindquist E.A."/>
            <person name="Lipzen A."/>
            <person name="Lundell T."/>
            <person name="Morin E."/>
            <person name="Murat C."/>
            <person name="Sun H."/>
            <person name="Tunlid A."/>
            <person name="Henrissat B."/>
            <person name="Grigoriev I.V."/>
            <person name="Hibbett D.S."/>
            <person name="Martin F."/>
            <person name="Nordberg H.P."/>
            <person name="Cantor M.N."/>
            <person name="Hua S.X."/>
        </authorList>
    </citation>
    <scope>NUCLEOTIDE SEQUENCE [LARGE SCALE GENOMIC DNA]</scope>
    <source>
        <strain evidence="11 12">Zn</strain>
    </source>
</reference>
<dbReference type="OrthoDB" id="24645at2759"/>
<dbReference type="InterPro" id="IPR035901">
    <property type="entry name" value="GIY-YIG_endonuc_sf"/>
</dbReference>
<dbReference type="GO" id="GO:0017108">
    <property type="term" value="F:5'-flap endonuclease activity"/>
    <property type="evidence" value="ECO:0007669"/>
    <property type="project" value="InterPro"/>
</dbReference>
<keyword evidence="7 8" id="KW-0539">Nucleus</keyword>
<evidence type="ECO:0000259" key="10">
    <source>
        <dbReference type="PROSITE" id="PS50164"/>
    </source>
</evidence>
<dbReference type="PANTHER" id="PTHR20208">
    <property type="entry name" value="STRUCTURE-SPECIFIC ENDONUCLEASE SUBUNIT SLX1"/>
    <property type="match status" value="1"/>
</dbReference>
<dbReference type="InterPro" id="IPR050381">
    <property type="entry name" value="SLX1_endonuclease"/>
</dbReference>
<dbReference type="STRING" id="913774.A0A0C3GTQ8"/>
<evidence type="ECO:0000256" key="7">
    <source>
        <dbReference type="ARBA" id="ARBA00023242"/>
    </source>
</evidence>
<dbReference type="InterPro" id="IPR000305">
    <property type="entry name" value="GIY-YIG_endonuc"/>
</dbReference>
<dbReference type="Proteomes" id="UP000054321">
    <property type="component" value="Unassembled WGS sequence"/>
</dbReference>
<keyword evidence="6 8" id="KW-0234">DNA repair</keyword>
<keyword evidence="2 8" id="KW-0255">Endonuclease</keyword>
<dbReference type="GO" id="GO:0033557">
    <property type="term" value="C:Slx1-Slx4 complex"/>
    <property type="evidence" value="ECO:0007669"/>
    <property type="project" value="UniProtKB-UniRule"/>
</dbReference>
<dbReference type="InterPro" id="IPR048749">
    <property type="entry name" value="SLX1_C"/>
</dbReference>
<dbReference type="GO" id="GO:0008270">
    <property type="term" value="F:zinc ion binding"/>
    <property type="evidence" value="ECO:0007669"/>
    <property type="project" value="UniProtKB-KW"/>
</dbReference>
<protein>
    <recommendedName>
        <fullName evidence="10">GIY-YIG domain-containing protein</fullName>
    </recommendedName>
</protein>
<comment type="cofactor">
    <cofactor evidence="8">
        <name>a divalent metal cation</name>
        <dbReference type="ChEBI" id="CHEBI:60240"/>
    </cofactor>
</comment>
<keyword evidence="12" id="KW-1185">Reference proteome</keyword>
<evidence type="ECO:0000256" key="8">
    <source>
        <dbReference type="HAMAP-Rule" id="MF_03100"/>
    </source>
</evidence>
<evidence type="ECO:0000256" key="1">
    <source>
        <dbReference type="ARBA" id="ARBA00022722"/>
    </source>
</evidence>
<comment type="subunit">
    <text evidence="8">Forms a heterodimer with SLX4.</text>
</comment>
<keyword evidence="8" id="KW-0862">Zinc</keyword>
<dbReference type="FunCoup" id="A0A0C3GTQ8">
    <property type="interactions" value="429"/>
</dbReference>
<dbReference type="HOGENOM" id="CLU_030739_1_0_1"/>
<evidence type="ECO:0000256" key="3">
    <source>
        <dbReference type="ARBA" id="ARBA00022763"/>
    </source>
</evidence>
<sequence>MPLDRPIPAFYCCYLLRSTVRHSSVYVGSTPNPVRRLGQHNGLAKGGANRTARPSLRPWEMTCIVTGFPSQIAALQFEWAWQNPHITQHIPPESRIQLSTQKKKNGQPKRPRHGVTSLLSNLHLLLRVPSFSRWPLEIRFFSQDVHMAWLEWSQAVVQPLRSSISVIEDFPSNSTTGKESNDIPHAKKRKMDHGVGSLDIGYENHMAYVAKGREMVEFEREGKCTLCKHDLGHDAGIYAICPNRECESVTHLTCLGKHFAEDADSVVPIKGNCPSCNTELRWVDIVKEVTLRLRGQKEVEKLLKVKRVKKDVTSSQAAIETYDDELSEEEIQRDIEEELEFWHKFDATGTKANSDGIWHDIDNSDDSDTRSTTSTRMLTENAAPKASKAGTLRTVVEDSEWEDALVVD</sequence>
<keyword evidence="3 8" id="KW-0227">DNA damage</keyword>
<dbReference type="Gene3D" id="3.40.1440.10">
    <property type="entry name" value="GIY-YIG endonuclease"/>
    <property type="match status" value="1"/>
</dbReference>
<keyword evidence="8" id="KW-0863">Zinc-finger</keyword>
<evidence type="ECO:0000256" key="6">
    <source>
        <dbReference type="ARBA" id="ARBA00023204"/>
    </source>
</evidence>
<name>A0A0C3GTQ8_OIDMZ</name>
<evidence type="ECO:0000256" key="4">
    <source>
        <dbReference type="ARBA" id="ARBA00022801"/>
    </source>
</evidence>
<dbReference type="SUPFAM" id="SSF82771">
    <property type="entry name" value="GIY-YIG endonuclease"/>
    <property type="match status" value="1"/>
</dbReference>
<dbReference type="Pfam" id="PF01541">
    <property type="entry name" value="GIY-YIG"/>
    <property type="match status" value="1"/>
</dbReference>
<gene>
    <name evidence="11" type="ORF">OIDMADRAFT_165406</name>
</gene>
<organism evidence="11 12">
    <name type="scientific">Oidiodendron maius (strain Zn)</name>
    <dbReference type="NCBI Taxonomy" id="913774"/>
    <lineage>
        <taxon>Eukaryota</taxon>
        <taxon>Fungi</taxon>
        <taxon>Dikarya</taxon>
        <taxon>Ascomycota</taxon>
        <taxon>Pezizomycotina</taxon>
        <taxon>Leotiomycetes</taxon>
        <taxon>Leotiomycetes incertae sedis</taxon>
        <taxon>Myxotrichaceae</taxon>
        <taxon>Oidiodendron</taxon>
    </lineage>
</organism>
<comment type="similarity">
    <text evidence="8">Belongs to the SLX1 family.</text>
</comment>
<feature type="region of interest" description="Disordered" evidence="9">
    <location>
        <begin position="355"/>
        <end position="391"/>
    </location>
</feature>